<gene>
    <name evidence="1" type="ORF">PVOR_09240</name>
</gene>
<evidence type="ECO:0000313" key="1">
    <source>
        <dbReference type="EMBL" id="EFU42442.1"/>
    </source>
</evidence>
<organism evidence="1 2">
    <name type="scientific">Paenibacillus vortex V453</name>
    <dbReference type="NCBI Taxonomy" id="715225"/>
    <lineage>
        <taxon>Bacteria</taxon>
        <taxon>Bacillati</taxon>
        <taxon>Bacillota</taxon>
        <taxon>Bacilli</taxon>
        <taxon>Bacillales</taxon>
        <taxon>Paenibacillaceae</taxon>
        <taxon>Paenibacillus</taxon>
    </lineage>
</organism>
<accession>A0A2R9SYH2</accession>
<keyword evidence="2" id="KW-1185">Reference proteome</keyword>
<reference evidence="1 2" key="1">
    <citation type="journal article" date="2010" name="BMC Genomics">
        <title>Genome sequence of the pattern forming Paenibacillus vortex bacterium reveals potential for thriving in complex environments.</title>
        <authorList>
            <person name="Sirota-Madi A."/>
            <person name="Olender T."/>
            <person name="Helman Y."/>
            <person name="Ingham C."/>
            <person name="Brainis I."/>
            <person name="Roth D."/>
            <person name="Hagi E."/>
            <person name="Brodsky L."/>
            <person name="Leshkowitz D."/>
            <person name="Galatenko V."/>
            <person name="Nikolaev V."/>
            <person name="Mugasimangalam R.C."/>
            <person name="Bransburg-Zabary S."/>
            <person name="Gutnick D.L."/>
            <person name="Lancet D."/>
            <person name="Ben-Jacob E."/>
        </authorList>
    </citation>
    <scope>NUCLEOTIDE SEQUENCE [LARGE SCALE GENOMIC DNA]</scope>
    <source>
        <strain evidence="1 2">V453</strain>
    </source>
</reference>
<sequence length="55" mass="5745">MMNDNNVKKIMITVNGKPVGNGLLIDKVTYAPIQRAGGDMGDIKSVSLSRAAAIG</sequence>
<comment type="caution">
    <text evidence="1">The sequence shown here is derived from an EMBL/GenBank/DDBJ whole genome shotgun (WGS) entry which is preliminary data.</text>
</comment>
<dbReference type="AlphaFoldDB" id="A0A2R9SYH2"/>
<proteinExistence type="predicted"/>
<dbReference type="Proteomes" id="UP000003094">
    <property type="component" value="Unassembled WGS sequence"/>
</dbReference>
<protein>
    <submittedName>
        <fullName evidence="1">Uncharacterized protein</fullName>
    </submittedName>
</protein>
<name>A0A2R9SYH2_9BACL</name>
<dbReference type="EMBL" id="ADHJ01000014">
    <property type="protein sequence ID" value="EFU42442.1"/>
    <property type="molecule type" value="Genomic_DNA"/>
</dbReference>
<dbReference type="KEGG" id="pvo:PVOR_09240"/>
<evidence type="ECO:0000313" key="2">
    <source>
        <dbReference type="Proteomes" id="UP000003094"/>
    </source>
</evidence>
<dbReference type="RefSeq" id="WP_006208702.1">
    <property type="nucleotide sequence ID" value="NZ_ADHJ01000014.1"/>
</dbReference>
<dbReference type="GeneID" id="97557207"/>